<dbReference type="OrthoDB" id="9774608at2"/>
<gene>
    <name evidence="1" type="ORF">CIT26_19920</name>
</gene>
<organism evidence="1 2">
    <name type="scientific">Mesorhizobium temperatum</name>
    <dbReference type="NCBI Taxonomy" id="241416"/>
    <lineage>
        <taxon>Bacteria</taxon>
        <taxon>Pseudomonadati</taxon>
        <taxon>Pseudomonadota</taxon>
        <taxon>Alphaproteobacteria</taxon>
        <taxon>Hyphomicrobiales</taxon>
        <taxon>Phyllobacteriaceae</taxon>
        <taxon>Mesorhizobium</taxon>
    </lineage>
</organism>
<evidence type="ECO:0000313" key="1">
    <source>
        <dbReference type="EMBL" id="PAQ07610.1"/>
    </source>
</evidence>
<dbReference type="EMBL" id="NPKJ01000057">
    <property type="protein sequence ID" value="PAQ07610.1"/>
    <property type="molecule type" value="Genomic_DNA"/>
</dbReference>
<accession>A0A271LJY3</accession>
<reference evidence="1 2" key="1">
    <citation type="submission" date="2017-08" db="EMBL/GenBank/DDBJ databases">
        <title>Mesorhizobium wenxinae sp. nov., a novel rhizobial species isolated from root nodules of chickpea (Cicer arietinum L.).</title>
        <authorList>
            <person name="Zhang J."/>
        </authorList>
    </citation>
    <scope>NUCLEOTIDE SEQUENCE [LARGE SCALE GENOMIC DNA]</scope>
    <source>
        <strain evidence="1 2">SDW018</strain>
    </source>
</reference>
<protein>
    <recommendedName>
        <fullName evidence="3">Transposase DDE domain-containing protein</fullName>
    </recommendedName>
</protein>
<evidence type="ECO:0000313" key="2">
    <source>
        <dbReference type="Proteomes" id="UP000216442"/>
    </source>
</evidence>
<evidence type="ECO:0008006" key="3">
    <source>
        <dbReference type="Google" id="ProtNLM"/>
    </source>
</evidence>
<keyword evidence="2" id="KW-1185">Reference proteome</keyword>
<comment type="caution">
    <text evidence="1">The sequence shown here is derived from an EMBL/GenBank/DDBJ whole genome shotgun (WGS) entry which is preliminary data.</text>
</comment>
<proteinExistence type="predicted"/>
<dbReference type="AlphaFoldDB" id="A0A271LJY3"/>
<dbReference type="Proteomes" id="UP000216442">
    <property type="component" value="Unassembled WGS sequence"/>
</dbReference>
<name>A0A271LJY3_9HYPH</name>
<sequence>MRRPNKHHPELPPRHKLRNRLIAKVRAAVERPFAVFKECYGMRRMRFFSLAANRTQCTLAAFWQPGVQQVNITWHCPTPDECRTCDIAGPIDCLVSKRVFPLARILQGVIRKRVTDRR</sequence>